<reference evidence="2" key="1">
    <citation type="submission" date="2022-06" db="EMBL/GenBank/DDBJ databases">
        <title>Gracilimonas sp. CAU 1638 isolated from sea sediment.</title>
        <authorList>
            <person name="Kim W."/>
        </authorList>
    </citation>
    <scope>NUCLEOTIDE SEQUENCE</scope>
    <source>
        <strain evidence="2">CAU 1638</strain>
    </source>
</reference>
<keyword evidence="3" id="KW-1185">Reference proteome</keyword>
<dbReference type="Pfam" id="PF01850">
    <property type="entry name" value="PIN"/>
    <property type="match status" value="1"/>
</dbReference>
<evidence type="ECO:0000313" key="2">
    <source>
        <dbReference type="EMBL" id="MCP9291338.1"/>
    </source>
</evidence>
<dbReference type="SUPFAM" id="SSF88723">
    <property type="entry name" value="PIN domain-like"/>
    <property type="match status" value="1"/>
</dbReference>
<dbReference type="AlphaFoldDB" id="A0A9X2L2Y4"/>
<feature type="domain" description="PIN" evidence="1">
    <location>
        <begin position="3"/>
        <end position="110"/>
    </location>
</feature>
<comment type="caution">
    <text evidence="2">The sequence shown here is derived from an EMBL/GenBank/DDBJ whole genome shotgun (WGS) entry which is preliminary data.</text>
</comment>
<dbReference type="InterPro" id="IPR002716">
    <property type="entry name" value="PIN_dom"/>
</dbReference>
<proteinExistence type="predicted"/>
<sequence>MRVYLDTSIFGGFFDKEFRKETKRLFELFEQEKLSPVISAITVDELYEGAPERVIQLLTSLKATKLETLELTENCELLADKYIEEKVVSEKYFEDALHVAISTVYKVDVLVSWNFKHIVNLNRIEGFNIVNNSLNYDEIEIRSPKEFYYG</sequence>
<dbReference type="InterPro" id="IPR029060">
    <property type="entry name" value="PIN-like_dom_sf"/>
</dbReference>
<protein>
    <submittedName>
        <fullName evidence="2">Type II toxin-antitoxin system VapC family toxin</fullName>
    </submittedName>
</protein>
<gene>
    <name evidence="2" type="ORF">NM125_07060</name>
</gene>
<dbReference type="Proteomes" id="UP001139125">
    <property type="component" value="Unassembled WGS sequence"/>
</dbReference>
<organism evidence="2 3">
    <name type="scientific">Gracilimonas sediminicola</name>
    <dbReference type="NCBI Taxonomy" id="2952158"/>
    <lineage>
        <taxon>Bacteria</taxon>
        <taxon>Pseudomonadati</taxon>
        <taxon>Balneolota</taxon>
        <taxon>Balneolia</taxon>
        <taxon>Balneolales</taxon>
        <taxon>Balneolaceae</taxon>
        <taxon>Gracilimonas</taxon>
    </lineage>
</organism>
<dbReference type="EMBL" id="JANDBC010000001">
    <property type="protein sequence ID" value="MCP9291338.1"/>
    <property type="molecule type" value="Genomic_DNA"/>
</dbReference>
<dbReference type="Gene3D" id="3.40.50.1010">
    <property type="entry name" value="5'-nuclease"/>
    <property type="match status" value="1"/>
</dbReference>
<dbReference type="CDD" id="cd18687">
    <property type="entry name" value="PIN_VapC-like"/>
    <property type="match status" value="1"/>
</dbReference>
<name>A0A9X2L2Y4_9BACT</name>
<evidence type="ECO:0000259" key="1">
    <source>
        <dbReference type="Pfam" id="PF01850"/>
    </source>
</evidence>
<dbReference type="RefSeq" id="WP_255134194.1">
    <property type="nucleotide sequence ID" value="NZ_JANDBC010000001.1"/>
</dbReference>
<evidence type="ECO:0000313" key="3">
    <source>
        <dbReference type="Proteomes" id="UP001139125"/>
    </source>
</evidence>
<accession>A0A9X2L2Y4</accession>